<evidence type="ECO:0008006" key="5">
    <source>
        <dbReference type="Google" id="ProtNLM"/>
    </source>
</evidence>
<evidence type="ECO:0000256" key="1">
    <source>
        <dbReference type="SAM" id="MobiDB-lite"/>
    </source>
</evidence>
<feature type="compositionally biased region" description="Low complexity" evidence="1">
    <location>
        <begin position="277"/>
        <end position="305"/>
    </location>
</feature>
<accession>A0A8H6SNM9</accession>
<dbReference type="EMBL" id="JACAZE010000012">
    <property type="protein sequence ID" value="KAF7302629.1"/>
    <property type="molecule type" value="Genomic_DNA"/>
</dbReference>
<feature type="compositionally biased region" description="Polar residues" evidence="1">
    <location>
        <begin position="378"/>
        <end position="394"/>
    </location>
</feature>
<evidence type="ECO:0000256" key="2">
    <source>
        <dbReference type="SAM" id="Phobius"/>
    </source>
</evidence>
<keyword evidence="2" id="KW-0812">Transmembrane</keyword>
<feature type="transmembrane region" description="Helical" evidence="2">
    <location>
        <begin position="312"/>
        <end position="333"/>
    </location>
</feature>
<dbReference type="Gene3D" id="2.60.120.260">
    <property type="entry name" value="Galactose-binding domain-like"/>
    <property type="match status" value="1"/>
</dbReference>
<comment type="caution">
    <text evidence="3">The sequence shown here is derived from an EMBL/GenBank/DDBJ whole genome shotgun (WGS) entry which is preliminary data.</text>
</comment>
<protein>
    <recommendedName>
        <fullName evidence="5">Transmembrane protein</fullName>
    </recommendedName>
</protein>
<dbReference type="OrthoDB" id="2576334at2759"/>
<dbReference type="Pfam" id="PF03229">
    <property type="entry name" value="Alpha_GJ"/>
    <property type="match status" value="1"/>
</dbReference>
<keyword evidence="2" id="KW-1133">Transmembrane helix</keyword>
<evidence type="ECO:0000313" key="3">
    <source>
        <dbReference type="EMBL" id="KAF7302629.1"/>
    </source>
</evidence>
<gene>
    <name evidence="3" type="ORF">HMN09_00897400</name>
</gene>
<dbReference type="AlphaFoldDB" id="A0A8H6SNM9"/>
<keyword evidence="2" id="KW-0472">Membrane</keyword>
<organism evidence="3 4">
    <name type="scientific">Mycena chlorophos</name>
    <name type="common">Agaric fungus</name>
    <name type="synonym">Agaricus chlorophos</name>
    <dbReference type="NCBI Taxonomy" id="658473"/>
    <lineage>
        <taxon>Eukaryota</taxon>
        <taxon>Fungi</taxon>
        <taxon>Dikarya</taxon>
        <taxon>Basidiomycota</taxon>
        <taxon>Agaricomycotina</taxon>
        <taxon>Agaricomycetes</taxon>
        <taxon>Agaricomycetidae</taxon>
        <taxon>Agaricales</taxon>
        <taxon>Marasmiineae</taxon>
        <taxon>Mycenaceae</taxon>
        <taxon>Mycena</taxon>
    </lineage>
</organism>
<keyword evidence="4" id="KW-1185">Reference proteome</keyword>
<reference evidence="3" key="1">
    <citation type="submission" date="2020-05" db="EMBL/GenBank/DDBJ databases">
        <title>Mycena genomes resolve the evolution of fungal bioluminescence.</title>
        <authorList>
            <person name="Tsai I.J."/>
        </authorList>
    </citation>
    <scope>NUCLEOTIDE SEQUENCE</scope>
    <source>
        <strain evidence="3">110903Hualien_Pintung</strain>
    </source>
</reference>
<dbReference type="Proteomes" id="UP000613580">
    <property type="component" value="Unassembled WGS sequence"/>
</dbReference>
<dbReference type="InterPro" id="IPR004913">
    <property type="entry name" value="Herpes_gJ"/>
</dbReference>
<feature type="region of interest" description="Disordered" evidence="1">
    <location>
        <begin position="369"/>
        <end position="428"/>
    </location>
</feature>
<evidence type="ECO:0000313" key="4">
    <source>
        <dbReference type="Proteomes" id="UP000613580"/>
    </source>
</evidence>
<feature type="region of interest" description="Disordered" evidence="1">
    <location>
        <begin position="274"/>
        <end position="306"/>
    </location>
</feature>
<proteinExistence type="predicted"/>
<sequence>MVLCFGTCVPRYALTRELADGSGSGLGKGWIPWYSTTGFLPAPGDGGAGTSYHLTSLSGASVQLKFYGTEVYLYGDINNSSYTASIDGGAASSFSPSNSALLYSATGLQEGSHSVTLTAKPTGSEQFAFDYAVISTPYEKAAPSELFVDNTDSSLSYSGTWSPENAPGVPNATVSHVWEQTVGKDASVSLTVSDAVGVAIYGMADWGGWVYNVSVDDRAMSFNGSTFWQVPDALMFYQGGLDPTKNHTVTLLNPNSDPTLKLNLNSFRVFSTGSQRSASTTGGASATGGAPPPASSSAADTSAPSKHTSVNAGVIVGPIVAVLVLAFAAGFFWRCFRNKRRRNSILPDALDAEMVPSPQAHRPVFRMMGQTHGGGGSSTYSLSAAAGTSPSEWDSTPYYDEATASESGTRSPPSTYAPSSTGFTGTTVTRGEKSVLSYASPTSPLPAPVSAPAPAATVVPATGLDPHDVDRLVELIAQRIDPAGRQHDATAPPEYRGY</sequence>
<feature type="compositionally biased region" description="Polar residues" evidence="1">
    <location>
        <begin position="404"/>
        <end position="428"/>
    </location>
</feature>
<name>A0A8H6SNM9_MYCCL</name>